<feature type="transmembrane region" description="Helical" evidence="6">
    <location>
        <begin position="143"/>
        <end position="163"/>
    </location>
</feature>
<dbReference type="EMBL" id="JAAIWM010000002">
    <property type="protein sequence ID" value="NEY71911.1"/>
    <property type="molecule type" value="Genomic_DNA"/>
</dbReference>
<keyword evidence="3 6" id="KW-0812">Transmembrane</keyword>
<dbReference type="AlphaFoldDB" id="A0A6M0Q6B1"/>
<accession>A0A6M0Q6B1</accession>
<evidence type="ECO:0000313" key="8">
    <source>
        <dbReference type="Proteomes" id="UP000481043"/>
    </source>
</evidence>
<evidence type="ECO:0000256" key="3">
    <source>
        <dbReference type="ARBA" id="ARBA00022692"/>
    </source>
</evidence>
<comment type="subcellular location">
    <subcellularLocation>
        <location evidence="1">Membrane</location>
        <topology evidence="1">Multi-pass membrane protein</topology>
    </subcellularLocation>
</comment>
<dbReference type="PANTHER" id="PTHR30569:SF0">
    <property type="entry name" value="CYTOSINE PERMEASE"/>
    <property type="match status" value="1"/>
</dbReference>
<feature type="transmembrane region" description="Helical" evidence="6">
    <location>
        <begin position="33"/>
        <end position="55"/>
    </location>
</feature>
<feature type="transmembrane region" description="Helical" evidence="6">
    <location>
        <begin position="288"/>
        <end position="309"/>
    </location>
</feature>
<dbReference type="InterPro" id="IPR030191">
    <property type="entry name" value="CodB"/>
</dbReference>
<dbReference type="RefSeq" id="WP_163179329.1">
    <property type="nucleotide sequence ID" value="NZ_JAAIWM010000002.1"/>
</dbReference>
<feature type="transmembrane region" description="Helical" evidence="6">
    <location>
        <begin position="61"/>
        <end position="84"/>
    </location>
</feature>
<feature type="transmembrane region" description="Helical" evidence="6">
    <location>
        <begin position="420"/>
        <end position="436"/>
    </location>
</feature>
<dbReference type="GO" id="GO:0005886">
    <property type="term" value="C:plasma membrane"/>
    <property type="evidence" value="ECO:0007669"/>
    <property type="project" value="TreeGrafter"/>
</dbReference>
<reference evidence="7 8" key="1">
    <citation type="submission" date="2020-02" db="EMBL/GenBank/DDBJ databases">
        <title>Bacillus aquiflavi sp. nov., isolated from yellow water of strong flavor Chinese baijiu in Yibin region of China.</title>
        <authorList>
            <person name="Xie J."/>
        </authorList>
    </citation>
    <scope>NUCLEOTIDE SEQUENCE [LARGE SCALE GENOMIC DNA]</scope>
    <source>
        <strain evidence="7 8">SA4</strain>
    </source>
</reference>
<comment type="caution">
    <text evidence="7">The sequence shown here is derived from an EMBL/GenBank/DDBJ whole genome shotgun (WGS) entry which is preliminary data.</text>
</comment>
<dbReference type="Pfam" id="PF02133">
    <property type="entry name" value="Transp_cyt_pur"/>
    <property type="match status" value="1"/>
</dbReference>
<dbReference type="GO" id="GO:0015209">
    <property type="term" value="F:cytosine transmembrane transporter activity"/>
    <property type="evidence" value="ECO:0007669"/>
    <property type="project" value="InterPro"/>
</dbReference>
<evidence type="ECO:0000256" key="6">
    <source>
        <dbReference type="SAM" id="Phobius"/>
    </source>
</evidence>
<sequence>MSTAATKKKQELIERFGLDPVPKELRTSKWIDYTFIQIAFSVNAGNFLVPAMAVIEGGLSFQYAVLSTILGASLAFFFVAWLSLPGATHGIPSQFAIRSIIGIKGARFAASPIRTITSLYWFAVQTIGGSFVISELSYRLFSIEIPFLLISISLAAIMTLLALIGFDAIKKATKFFIPILFIGQGIILYLYITTDTIEKTFFSIVAEPQAFSSLNFLFFASLAFIQYISGVSSSADIARYAKSERHSFYGLLGGNIIGFSMAALLAAYSASAFNHINPFVSATQLTDSYLLISLITISALFSMVSINMSNAYTGAFSLLNSIPNLGRVRSALVFGGIAIIMSCFPTVVTEAKQFISLLGGFVIPLSAVIVTDFILFKKNQISIKDLERIINPPLFQFNYSAFTTILIGMISYFIISDHYSPGFCAFAISVIVYFGCERWRLWRKKEKPEQQQKEQKQELSL</sequence>
<gene>
    <name evidence="7" type="ORF">G4D63_09140</name>
</gene>
<evidence type="ECO:0000256" key="2">
    <source>
        <dbReference type="ARBA" id="ARBA00008974"/>
    </source>
</evidence>
<keyword evidence="5 6" id="KW-0472">Membrane</keyword>
<dbReference type="PANTHER" id="PTHR30569">
    <property type="entry name" value="CYTOSINE TRANSPORTER CODB"/>
    <property type="match status" value="1"/>
</dbReference>
<feature type="transmembrane region" description="Helical" evidence="6">
    <location>
        <begin position="212"/>
        <end position="228"/>
    </location>
</feature>
<dbReference type="Gene3D" id="1.10.4160.10">
    <property type="entry name" value="Hydantoin permease"/>
    <property type="match status" value="1"/>
</dbReference>
<evidence type="ECO:0000313" key="7">
    <source>
        <dbReference type="EMBL" id="NEY71911.1"/>
    </source>
</evidence>
<evidence type="ECO:0000256" key="1">
    <source>
        <dbReference type="ARBA" id="ARBA00004141"/>
    </source>
</evidence>
<dbReference type="Proteomes" id="UP000481043">
    <property type="component" value="Unassembled WGS sequence"/>
</dbReference>
<keyword evidence="4 6" id="KW-1133">Transmembrane helix</keyword>
<feature type="transmembrane region" description="Helical" evidence="6">
    <location>
        <begin position="354"/>
        <end position="376"/>
    </location>
</feature>
<protein>
    <submittedName>
        <fullName evidence="7">Cytosine permease</fullName>
    </submittedName>
</protein>
<feature type="transmembrane region" description="Helical" evidence="6">
    <location>
        <begin position="175"/>
        <end position="192"/>
    </location>
</feature>
<feature type="transmembrane region" description="Helical" evidence="6">
    <location>
        <begin position="397"/>
        <end position="414"/>
    </location>
</feature>
<keyword evidence="8" id="KW-1185">Reference proteome</keyword>
<feature type="transmembrane region" description="Helical" evidence="6">
    <location>
        <begin position="330"/>
        <end position="348"/>
    </location>
</feature>
<organism evidence="7 8">
    <name type="scientific">Bacillus mesophilus</name>
    <dbReference type="NCBI Taxonomy" id="1808955"/>
    <lineage>
        <taxon>Bacteria</taxon>
        <taxon>Bacillati</taxon>
        <taxon>Bacillota</taxon>
        <taxon>Bacilli</taxon>
        <taxon>Bacillales</taxon>
        <taxon>Bacillaceae</taxon>
        <taxon>Bacillus</taxon>
    </lineage>
</organism>
<dbReference type="InterPro" id="IPR001248">
    <property type="entry name" value="Pur-cyt_permease"/>
</dbReference>
<feature type="transmembrane region" description="Helical" evidence="6">
    <location>
        <begin position="248"/>
        <end position="268"/>
    </location>
</feature>
<name>A0A6M0Q6B1_9BACI</name>
<evidence type="ECO:0000256" key="5">
    <source>
        <dbReference type="ARBA" id="ARBA00023136"/>
    </source>
</evidence>
<comment type="similarity">
    <text evidence="2">Belongs to the purine-cytosine permease (2.A.39) family.</text>
</comment>
<evidence type="ECO:0000256" key="4">
    <source>
        <dbReference type="ARBA" id="ARBA00022989"/>
    </source>
</evidence>
<proteinExistence type="inferred from homology"/>